<dbReference type="PANTHER" id="PTHR48014:SF7">
    <property type="entry name" value="SERINE_THREONINE-PROTEIN KINASE BLUS1"/>
    <property type="match status" value="1"/>
</dbReference>
<dbReference type="SUPFAM" id="SSF56112">
    <property type="entry name" value="Protein kinase-like (PK-like)"/>
    <property type="match status" value="1"/>
</dbReference>
<dbReference type="EMBL" id="JXTC01000180">
    <property type="protein sequence ID" value="PON83339.1"/>
    <property type="molecule type" value="Genomic_DNA"/>
</dbReference>
<evidence type="ECO:0000313" key="5">
    <source>
        <dbReference type="Proteomes" id="UP000237000"/>
    </source>
</evidence>
<feature type="region of interest" description="Disordered" evidence="3">
    <location>
        <begin position="153"/>
        <end position="211"/>
    </location>
</feature>
<name>A0A2P5ECR4_TREOI</name>
<keyword evidence="2" id="KW-0175">Coiled coil</keyword>
<dbReference type="Proteomes" id="UP000237000">
    <property type="component" value="Unassembled WGS sequence"/>
</dbReference>
<comment type="caution">
    <text evidence="4">The sequence shown here is derived from an EMBL/GenBank/DDBJ whole genome shotgun (WGS) entry which is preliminary data.</text>
</comment>
<feature type="compositionally biased region" description="Low complexity" evidence="3">
    <location>
        <begin position="191"/>
        <end position="208"/>
    </location>
</feature>
<evidence type="ECO:0000256" key="2">
    <source>
        <dbReference type="SAM" id="Coils"/>
    </source>
</evidence>
<evidence type="ECO:0000256" key="3">
    <source>
        <dbReference type="SAM" id="MobiDB-lite"/>
    </source>
</evidence>
<dbReference type="Gene3D" id="1.10.510.10">
    <property type="entry name" value="Transferase(Phosphotransferase) domain 1"/>
    <property type="match status" value="1"/>
</dbReference>
<reference evidence="5" key="1">
    <citation type="submission" date="2016-06" db="EMBL/GenBank/DDBJ databases">
        <title>Parallel loss of symbiosis genes in relatives of nitrogen-fixing non-legume Parasponia.</title>
        <authorList>
            <person name="Van Velzen R."/>
            <person name="Holmer R."/>
            <person name="Bu F."/>
            <person name="Rutten L."/>
            <person name="Van Zeijl A."/>
            <person name="Liu W."/>
            <person name="Santuari L."/>
            <person name="Cao Q."/>
            <person name="Sharma T."/>
            <person name="Shen D."/>
            <person name="Roswanjaya Y."/>
            <person name="Wardhani T."/>
            <person name="Kalhor M.S."/>
            <person name="Jansen J."/>
            <person name="Van den Hoogen J."/>
            <person name="Gungor B."/>
            <person name="Hartog M."/>
            <person name="Hontelez J."/>
            <person name="Verver J."/>
            <person name="Yang W.-C."/>
            <person name="Schijlen E."/>
            <person name="Repin R."/>
            <person name="Schilthuizen M."/>
            <person name="Schranz E."/>
            <person name="Heidstra R."/>
            <person name="Miyata K."/>
            <person name="Fedorova E."/>
            <person name="Kohlen W."/>
            <person name="Bisseling T."/>
            <person name="Smit S."/>
            <person name="Geurts R."/>
        </authorList>
    </citation>
    <scope>NUCLEOTIDE SEQUENCE [LARGE SCALE GENOMIC DNA]</scope>
    <source>
        <strain evidence="5">cv. RG33-2</strain>
    </source>
</reference>
<keyword evidence="4" id="KW-0418">Kinase</keyword>
<keyword evidence="5" id="KW-1185">Reference proteome</keyword>
<feature type="compositionally biased region" description="Low complexity" evidence="3">
    <location>
        <begin position="165"/>
        <end position="183"/>
    </location>
</feature>
<protein>
    <submittedName>
        <fullName evidence="4">Protein kinase-like domain containing protein</fullName>
    </submittedName>
</protein>
<dbReference type="STRING" id="63057.A0A2P5ECR4"/>
<keyword evidence="4" id="KW-0808">Transferase</keyword>
<evidence type="ECO:0000313" key="4">
    <source>
        <dbReference type="EMBL" id="PON83339.1"/>
    </source>
</evidence>
<proteinExistence type="inferred from homology"/>
<feature type="compositionally biased region" description="Acidic residues" evidence="3">
    <location>
        <begin position="70"/>
        <end position="80"/>
    </location>
</feature>
<feature type="coiled-coil region" evidence="2">
    <location>
        <begin position="262"/>
        <end position="289"/>
    </location>
</feature>
<dbReference type="InterPro" id="IPR047173">
    <property type="entry name" value="STRAD_A/B-like"/>
</dbReference>
<feature type="region of interest" description="Disordered" evidence="3">
    <location>
        <begin position="62"/>
        <end position="86"/>
    </location>
</feature>
<dbReference type="InterPro" id="IPR011009">
    <property type="entry name" value="Kinase-like_dom_sf"/>
</dbReference>
<dbReference type="OrthoDB" id="248923at2759"/>
<sequence>MVGLCLDQDPSKRPTAEKLLKHPFFKSCNKGPDFLVKNVLQGLASVEERFRFAKTLQSLQPVVNDKNDGTDEDEEDDEEGVVVSGRREKQRRISGWNFNEDGFKLDPVFPTESSTEDDSVVKQVRFGGETIIKSNINIPSVLVQAEKVSTLHEDSTVGELTESNASSPADQVGSSSSSSDQQGMAGGGEMGESSPSSPGLVVGSSTSSEQGLDKERVLHDIVLIRRSVEEERRILMEALRVLGAEEAVDVATTREEYLAQTIEKLRSELEIERKKNLELEMEVEFLKLQISSRTSD</sequence>
<evidence type="ECO:0000256" key="1">
    <source>
        <dbReference type="ARBA" id="ARBA00008874"/>
    </source>
</evidence>
<accession>A0A2P5ECR4</accession>
<dbReference type="GO" id="GO:0043539">
    <property type="term" value="F:protein serine/threonine kinase activator activity"/>
    <property type="evidence" value="ECO:0007669"/>
    <property type="project" value="InterPro"/>
</dbReference>
<dbReference type="InParanoid" id="A0A2P5ECR4"/>
<dbReference type="PANTHER" id="PTHR48014">
    <property type="entry name" value="SERINE/THREONINE-PROTEIN KINASE FRAY2"/>
    <property type="match status" value="1"/>
</dbReference>
<gene>
    <name evidence="4" type="ORF">TorRG33x02_209060</name>
</gene>
<comment type="similarity">
    <text evidence="1">Belongs to the protein kinase superfamily. STE Ser/Thr protein kinase family. STE20 subfamily.</text>
</comment>
<organism evidence="4 5">
    <name type="scientific">Trema orientale</name>
    <name type="common">Charcoal tree</name>
    <name type="synonym">Celtis orientalis</name>
    <dbReference type="NCBI Taxonomy" id="63057"/>
    <lineage>
        <taxon>Eukaryota</taxon>
        <taxon>Viridiplantae</taxon>
        <taxon>Streptophyta</taxon>
        <taxon>Embryophyta</taxon>
        <taxon>Tracheophyta</taxon>
        <taxon>Spermatophyta</taxon>
        <taxon>Magnoliopsida</taxon>
        <taxon>eudicotyledons</taxon>
        <taxon>Gunneridae</taxon>
        <taxon>Pentapetalae</taxon>
        <taxon>rosids</taxon>
        <taxon>fabids</taxon>
        <taxon>Rosales</taxon>
        <taxon>Cannabaceae</taxon>
        <taxon>Trema</taxon>
    </lineage>
</organism>
<dbReference type="AlphaFoldDB" id="A0A2P5ECR4"/>
<dbReference type="GO" id="GO:0016301">
    <property type="term" value="F:kinase activity"/>
    <property type="evidence" value="ECO:0007669"/>
    <property type="project" value="UniProtKB-KW"/>
</dbReference>